<dbReference type="Gene3D" id="2.130.10.10">
    <property type="entry name" value="YVTN repeat-like/Quinoprotein amine dehydrogenase"/>
    <property type="match status" value="1"/>
</dbReference>
<dbReference type="InterPro" id="IPR001646">
    <property type="entry name" value="5peptide_repeat"/>
</dbReference>
<gene>
    <name evidence="2" type="ORF">CLV67_104432</name>
</gene>
<dbReference type="InterPro" id="IPR001680">
    <property type="entry name" value="WD40_rpt"/>
</dbReference>
<dbReference type="Pfam" id="PF00805">
    <property type="entry name" value="Pentapeptide"/>
    <property type="match status" value="1"/>
</dbReference>
<reference evidence="2 3" key="1">
    <citation type="submission" date="2018-03" db="EMBL/GenBank/DDBJ databases">
        <title>Genomic Encyclopedia of Archaeal and Bacterial Type Strains, Phase II (KMG-II): from individual species to whole genera.</title>
        <authorList>
            <person name="Goeker M."/>
        </authorList>
    </citation>
    <scope>NUCLEOTIDE SEQUENCE [LARGE SCALE GENOMIC DNA]</scope>
    <source>
        <strain evidence="2 3">DSM 43146</strain>
    </source>
</reference>
<evidence type="ECO:0000313" key="2">
    <source>
        <dbReference type="EMBL" id="PRX22904.1"/>
    </source>
</evidence>
<feature type="region of interest" description="Disordered" evidence="1">
    <location>
        <begin position="216"/>
        <end position="254"/>
    </location>
</feature>
<dbReference type="Gene3D" id="3.40.50.300">
    <property type="entry name" value="P-loop containing nucleotide triphosphate hydrolases"/>
    <property type="match status" value="1"/>
</dbReference>
<name>A0A2T0KHI9_9ACTN</name>
<dbReference type="Proteomes" id="UP000239415">
    <property type="component" value="Unassembled WGS sequence"/>
</dbReference>
<sequence>MSRVLRIEDGVPLFSDARLASLADHEYTMADVAYPPQYDRAEVLQRAATDPTGFVGFFSVAYPENNIYRALFEAIAFGYGDRSARRLLDDLAAGQEPLHAIHRASEQLHDRYGPLQEWLRAALEAMNLDTAFSPNRFEEFSTVGALLAGTLAPPANEGQDRLRILVHEKRYDEAQAELRELALDDVSEFGFLTWQDSDRDIVSGLWSALAEGNELPFGTIPESSHTAPDAPVEEDVEPEGSAPHQATAHPRRHNIVPSAARSPVQAGEALEEATVQLLERFFQLSPDSRSNLLNGIRRQNPGIQFGHDVRLDCSVAGRPNVRCHIECKNLTRPVRTNDVIEKLWQTKTYYRDSPIDHWILISPHADPSNDLEELLRNAGHDGTFPFKIQVWSPQSGVRELFSLDPVVYAGLYGEPPDGSAPSKEQIVANIRARLMPHVRLDESWQRYLRTPALHCIGAEKPAEFAALHERHVDVRAADVDGSVLEGTLMERVIAWLAEPAGPGRPALLLLADFGEGKSFFTYELSRYLCERFLEEPEHGILPLRIPLGLFSGTEGGRALLVNRLDQIGVTLTQWTEVAASTRCVVILDGFDEMSKDLSTEAVEANIDGLGSCLREITGSDVRIVVTSRGRIFEAGRNRERILDQLGQPAILQLSSVARTERIRHLESLATDPADRRRLTRLRSLYDPIGLAAKPLFLSMIWETLPDLPEDEFSELILYSKYVERSLRHKLDFMINKQVLKKELLENLKSVLEQVAVRLQQADHNYIYLTEFGGSERELAAALWKTSDGTDEAPTAVDAQNATAQVGIRSLLKAAPAPDTDRWPVTFFHRSMQEYFVASALLRALREDRPHASTILDALPPLPEIVHFTASMIREAPDREHVWGVLESFTRSATLGLPTRYLGGHAITLLHASGGAIPSADCARLRLDYASLAGVNLSRANLAGTSLRHANLDNANLENSDLTGADLEGVRLEETSIVVGVAALDDDRIVAAYDDRTIRTWQPRFGRQWESLVAAITDHAIERIEVTPGGRLLVCGDSSVTVLSPRDGKWATETRFTTKPPMRPPSAGRSDAFYVEELDEGATRAVRMNTVDRTVLDRLLLVGSPVSYTQLDGWGFVVAQEEWLHALVGDPIPEQLDHFSPGIRCLDIVRSSGHEVLLTAGCRDGSLLLFRIVPDLIEPVWKVRRHGAMINSVAFIGTERIVSGGRDRAVKLTRVDTGEPLNRDASMQLTLRCRGARYDQVRTERERSMIARAAQS</sequence>
<keyword evidence="3" id="KW-1185">Reference proteome</keyword>
<dbReference type="AlphaFoldDB" id="A0A2T0KHI9"/>
<protein>
    <submittedName>
        <fullName evidence="2">Pentapeptide repeat protein</fullName>
    </submittedName>
</protein>
<dbReference type="EMBL" id="PVMZ01000004">
    <property type="protein sequence ID" value="PRX22904.1"/>
    <property type="molecule type" value="Genomic_DNA"/>
</dbReference>
<proteinExistence type="predicted"/>
<dbReference type="OrthoDB" id="9784823at2"/>
<dbReference type="SMART" id="SM00320">
    <property type="entry name" value="WD40"/>
    <property type="match status" value="3"/>
</dbReference>
<organism evidence="2 3">
    <name type="scientific">Actinoplanes italicus</name>
    <dbReference type="NCBI Taxonomy" id="113567"/>
    <lineage>
        <taxon>Bacteria</taxon>
        <taxon>Bacillati</taxon>
        <taxon>Actinomycetota</taxon>
        <taxon>Actinomycetes</taxon>
        <taxon>Micromonosporales</taxon>
        <taxon>Micromonosporaceae</taxon>
        <taxon>Actinoplanes</taxon>
    </lineage>
</organism>
<accession>A0A2T0KHI9</accession>
<dbReference type="InterPro" id="IPR011047">
    <property type="entry name" value="Quinoprotein_ADH-like_sf"/>
</dbReference>
<evidence type="ECO:0000313" key="3">
    <source>
        <dbReference type="Proteomes" id="UP000239415"/>
    </source>
</evidence>
<dbReference type="SUPFAM" id="SSF50998">
    <property type="entry name" value="Quinoprotein alcohol dehydrogenase-like"/>
    <property type="match status" value="1"/>
</dbReference>
<dbReference type="InterPro" id="IPR015943">
    <property type="entry name" value="WD40/YVTN_repeat-like_dom_sf"/>
</dbReference>
<dbReference type="SUPFAM" id="SSF141571">
    <property type="entry name" value="Pentapeptide repeat-like"/>
    <property type="match status" value="1"/>
</dbReference>
<evidence type="ECO:0000256" key="1">
    <source>
        <dbReference type="SAM" id="MobiDB-lite"/>
    </source>
</evidence>
<dbReference type="InterPro" id="IPR027417">
    <property type="entry name" value="P-loop_NTPase"/>
</dbReference>
<dbReference type="Gene3D" id="2.160.20.80">
    <property type="entry name" value="E3 ubiquitin-protein ligase SopA"/>
    <property type="match status" value="1"/>
</dbReference>
<comment type="caution">
    <text evidence="2">The sequence shown here is derived from an EMBL/GenBank/DDBJ whole genome shotgun (WGS) entry which is preliminary data.</text>
</comment>